<dbReference type="EMBL" id="LGGN01000405">
    <property type="protein sequence ID" value="KUK74806.1"/>
    <property type="molecule type" value="Genomic_DNA"/>
</dbReference>
<dbReference type="PROSITE" id="PS52016">
    <property type="entry name" value="TONB_DEPENDENT_REC_3"/>
    <property type="match status" value="1"/>
</dbReference>
<feature type="domain" description="TonB-dependent receptor plug" evidence="3">
    <location>
        <begin position="118"/>
        <end position="229"/>
    </location>
</feature>
<reference evidence="5" key="1">
    <citation type="journal article" date="2015" name="MBio">
        <title>Genome-Resolved Metagenomic Analysis Reveals Roles for Candidate Phyla and Other Microbial Community Members in Biogeochemical Transformations in Oil Reservoirs.</title>
        <authorList>
            <person name="Hu P."/>
            <person name="Tom L."/>
            <person name="Singh A."/>
            <person name="Thomas B.C."/>
            <person name="Baker B.J."/>
            <person name="Piceno Y.M."/>
            <person name="Andersen G.L."/>
            <person name="Banfield J.F."/>
        </authorList>
    </citation>
    <scope>NUCLEOTIDE SEQUENCE [LARGE SCALE GENOMIC DNA]</scope>
</reference>
<comment type="similarity">
    <text evidence="1">Belongs to the TonB-dependent receptor family.</text>
</comment>
<dbReference type="AlphaFoldDB" id="A0A101HDD3"/>
<keyword evidence="2" id="KW-0732">Signal</keyword>
<comment type="caution">
    <text evidence="4">The sequence shown here is derived from an EMBL/GenBank/DDBJ whole genome shotgun (WGS) entry which is preliminary data.</text>
</comment>
<keyword evidence="1" id="KW-0998">Cell outer membrane</keyword>
<organism evidence="4 5">
    <name type="scientific">Proteiniphilum acetatigenes</name>
    <dbReference type="NCBI Taxonomy" id="294710"/>
    <lineage>
        <taxon>Bacteria</taxon>
        <taxon>Pseudomonadati</taxon>
        <taxon>Bacteroidota</taxon>
        <taxon>Bacteroidia</taxon>
        <taxon>Bacteroidales</taxon>
        <taxon>Dysgonomonadaceae</taxon>
        <taxon>Proteiniphilum</taxon>
    </lineage>
</organism>
<sequence>MNNSIKKSLSSLACMLLWVISLNAQVNGMVKDEYGRILQGVLITSENGKDVTITDKNGNYDITISDESKYLTFSMLGYVSQNLNISDVLGETQDITLKRAETFDLDEKVFLGNYTQRKDEVTGSIARVTGKELERSPVANLSMSLAGRLPGLFTRETYSEPARTNTELWVRGSASPNGGTALVVIDGFPYDYNANQLFEYITANEVESISVLKDASTQALYGIQGANGVIVITTKRGVKQPLKIDVSINHTLEQRTTTPPHINSADFVQLRNQAGLNDGRGEYSYFSKMAVDGFLAGENPEYFPNNNWREMNAKDITQMSRVNMNLTGGNDKAVFYTNVNMLYQDGMWKIDPSTTRYNPNNQFIWANIRSNVDVKLAKYLSIGLNLSGNIKRERTVDSNCCHSIRLTDYIIGGCGISGYQSADKAENRHTARTANRYVFFASFPILRSLEANRFFHILRKIFGCSQPIDYLFFGFSMLFRGIERFVQIPYDFIFLFAGNGQFLLDFFYIFCSHIQTSQSFTVSIKPSTHTV</sequence>
<dbReference type="InterPro" id="IPR039426">
    <property type="entry name" value="TonB-dep_rcpt-like"/>
</dbReference>
<accession>A0A101HDD3</accession>
<dbReference type="SUPFAM" id="SSF49464">
    <property type="entry name" value="Carboxypeptidase regulatory domain-like"/>
    <property type="match status" value="1"/>
</dbReference>
<keyword evidence="1" id="KW-0812">Transmembrane</keyword>
<dbReference type="PATRIC" id="fig|294710.3.peg.297"/>
<name>A0A101HDD3_9BACT</name>
<feature type="chain" id="PRO_5007096882" evidence="2">
    <location>
        <begin position="25"/>
        <end position="531"/>
    </location>
</feature>
<dbReference type="Proteomes" id="UP000053860">
    <property type="component" value="Unassembled WGS sequence"/>
</dbReference>
<evidence type="ECO:0000256" key="1">
    <source>
        <dbReference type="PROSITE-ProRule" id="PRU01360"/>
    </source>
</evidence>
<gene>
    <name evidence="4" type="ORF">XD92_1604</name>
</gene>
<protein>
    <submittedName>
        <fullName evidence="4">SusC/RagA family TonB-linked outer membrane protein</fullName>
    </submittedName>
</protein>
<evidence type="ECO:0000259" key="3">
    <source>
        <dbReference type="Pfam" id="PF07715"/>
    </source>
</evidence>
<dbReference type="Gene3D" id="2.170.130.10">
    <property type="entry name" value="TonB-dependent receptor, plug domain"/>
    <property type="match status" value="1"/>
</dbReference>
<dbReference type="InterPro" id="IPR012910">
    <property type="entry name" value="Plug_dom"/>
</dbReference>
<dbReference type="SUPFAM" id="SSF56935">
    <property type="entry name" value="Porins"/>
    <property type="match status" value="1"/>
</dbReference>
<keyword evidence="1" id="KW-0472">Membrane</keyword>
<dbReference type="Pfam" id="PF13715">
    <property type="entry name" value="CarbopepD_reg_2"/>
    <property type="match status" value="1"/>
</dbReference>
<evidence type="ECO:0000313" key="4">
    <source>
        <dbReference type="EMBL" id="KUK74806.1"/>
    </source>
</evidence>
<dbReference type="Pfam" id="PF07715">
    <property type="entry name" value="Plug"/>
    <property type="match status" value="1"/>
</dbReference>
<keyword evidence="1" id="KW-1134">Transmembrane beta strand</keyword>
<evidence type="ECO:0000313" key="5">
    <source>
        <dbReference type="Proteomes" id="UP000053860"/>
    </source>
</evidence>
<feature type="signal peptide" evidence="2">
    <location>
        <begin position="1"/>
        <end position="24"/>
    </location>
</feature>
<proteinExistence type="inferred from homology"/>
<dbReference type="NCBIfam" id="TIGR04057">
    <property type="entry name" value="SusC_RagA_signa"/>
    <property type="match status" value="1"/>
</dbReference>
<dbReference type="GO" id="GO:0009279">
    <property type="term" value="C:cell outer membrane"/>
    <property type="evidence" value="ECO:0007669"/>
    <property type="project" value="UniProtKB-SubCell"/>
</dbReference>
<dbReference type="Gene3D" id="2.60.40.1120">
    <property type="entry name" value="Carboxypeptidase-like, regulatory domain"/>
    <property type="match status" value="1"/>
</dbReference>
<dbReference type="InterPro" id="IPR023997">
    <property type="entry name" value="TonB-dep_OMP_SusC/RagA_CS"/>
</dbReference>
<keyword evidence="1" id="KW-0813">Transport</keyword>
<dbReference type="InterPro" id="IPR008969">
    <property type="entry name" value="CarboxyPept-like_regulatory"/>
</dbReference>
<dbReference type="InterPro" id="IPR037066">
    <property type="entry name" value="Plug_dom_sf"/>
</dbReference>
<comment type="subcellular location">
    <subcellularLocation>
        <location evidence="1">Cell outer membrane</location>
        <topology evidence="1">Multi-pass membrane protein</topology>
    </subcellularLocation>
</comment>
<evidence type="ECO:0000256" key="2">
    <source>
        <dbReference type="SAM" id="SignalP"/>
    </source>
</evidence>